<organism evidence="3 4">
    <name type="scientific">Seminavis robusta</name>
    <dbReference type="NCBI Taxonomy" id="568900"/>
    <lineage>
        <taxon>Eukaryota</taxon>
        <taxon>Sar</taxon>
        <taxon>Stramenopiles</taxon>
        <taxon>Ochrophyta</taxon>
        <taxon>Bacillariophyta</taxon>
        <taxon>Bacillariophyceae</taxon>
        <taxon>Bacillariophycidae</taxon>
        <taxon>Naviculales</taxon>
        <taxon>Naviculaceae</taxon>
        <taxon>Seminavis</taxon>
    </lineage>
</organism>
<reference evidence="3" key="1">
    <citation type="submission" date="2020-06" db="EMBL/GenBank/DDBJ databases">
        <authorList>
            <consortium name="Plant Systems Biology data submission"/>
        </authorList>
    </citation>
    <scope>NUCLEOTIDE SEQUENCE</scope>
    <source>
        <strain evidence="3">D6</strain>
    </source>
</reference>
<keyword evidence="2" id="KW-0472">Membrane</keyword>
<dbReference type="Proteomes" id="UP001153069">
    <property type="component" value="Unassembled WGS sequence"/>
</dbReference>
<feature type="compositionally biased region" description="Polar residues" evidence="1">
    <location>
        <begin position="343"/>
        <end position="352"/>
    </location>
</feature>
<feature type="transmembrane region" description="Helical" evidence="2">
    <location>
        <begin position="213"/>
        <end position="235"/>
    </location>
</feature>
<comment type="caution">
    <text evidence="3">The sequence shown here is derived from an EMBL/GenBank/DDBJ whole genome shotgun (WGS) entry which is preliminary data.</text>
</comment>
<feature type="compositionally biased region" description="Basic and acidic residues" evidence="1">
    <location>
        <begin position="170"/>
        <end position="181"/>
    </location>
</feature>
<name>A0A9N8D5I9_9STRA</name>
<evidence type="ECO:0000256" key="2">
    <source>
        <dbReference type="SAM" id="Phobius"/>
    </source>
</evidence>
<keyword evidence="4" id="KW-1185">Reference proteome</keyword>
<gene>
    <name evidence="3" type="ORF">SEMRO_9_G007690.1</name>
</gene>
<feature type="compositionally biased region" description="Pro residues" evidence="1">
    <location>
        <begin position="373"/>
        <end position="383"/>
    </location>
</feature>
<dbReference type="AlphaFoldDB" id="A0A9N8D5I9"/>
<feature type="compositionally biased region" description="Polar residues" evidence="1">
    <location>
        <begin position="291"/>
        <end position="321"/>
    </location>
</feature>
<sequence length="434" mass="45878">MSGYDQQRNGHLEDFDSAQGDVEASLGATISGSTRIRSGFLTVLNDNTTVYDESIRRGVLNAQTQPNDETEKSPGAFMDAVFDGGGHSVTTGRMDYMMDRGHNSIPPTQDIGQFYDDTYTYDGSTITSANDITHKKNTHEQHVVDFNPQAAAAAAAASRYPYHAQPAQQEKLRMAHAKETEFTSVSSKTASSSRSNKSEQSQVAKICFGLGKLGLVLTLLAILAVAIAVILFLVLGNDQSVPPPPSSACCHGQFEAGWSGREICNPQGGCCVVCSSSIIASDSSANIGDSTSTTAPQIDTPTRSPTASPEENPNTRAPGSDSQRKTPAPSEPSTVAPEKTPLPTASTPEPTVSPTDAPSPFPSSSPSRRTRPPAFPPTSPPTAAPTYIRIVAATIPPHPKQPCCSNGRRAGDYIGLVRCANNDPTACCEVCYLN</sequence>
<proteinExistence type="predicted"/>
<feature type="region of interest" description="Disordered" evidence="1">
    <location>
        <begin position="284"/>
        <end position="384"/>
    </location>
</feature>
<feature type="region of interest" description="Disordered" evidence="1">
    <location>
        <begin position="167"/>
        <end position="196"/>
    </location>
</feature>
<keyword evidence="2" id="KW-0812">Transmembrane</keyword>
<protein>
    <submittedName>
        <fullName evidence="3">Uncharacterized protein</fullName>
    </submittedName>
</protein>
<feature type="compositionally biased region" description="Low complexity" evidence="1">
    <location>
        <begin position="184"/>
        <end position="196"/>
    </location>
</feature>
<dbReference type="EMBL" id="CAICTM010000009">
    <property type="protein sequence ID" value="CAB9496803.1"/>
    <property type="molecule type" value="Genomic_DNA"/>
</dbReference>
<keyword evidence="2" id="KW-1133">Transmembrane helix</keyword>
<evidence type="ECO:0000313" key="3">
    <source>
        <dbReference type="EMBL" id="CAB9496803.1"/>
    </source>
</evidence>
<evidence type="ECO:0000313" key="4">
    <source>
        <dbReference type="Proteomes" id="UP001153069"/>
    </source>
</evidence>
<accession>A0A9N8D5I9</accession>
<evidence type="ECO:0000256" key="1">
    <source>
        <dbReference type="SAM" id="MobiDB-lite"/>
    </source>
</evidence>